<sequence length="53" mass="6099">MEDIMTHQSSRFILSYTHDNHSNICQSQNPHSIACSLPHSLSLTHLKTSKHRQ</sequence>
<dbReference type="EMBL" id="GGEC01074142">
    <property type="protein sequence ID" value="MBX54626.1"/>
    <property type="molecule type" value="Transcribed_RNA"/>
</dbReference>
<accession>A0A2P2PIU3</accession>
<organism evidence="1">
    <name type="scientific">Rhizophora mucronata</name>
    <name type="common">Asiatic mangrove</name>
    <dbReference type="NCBI Taxonomy" id="61149"/>
    <lineage>
        <taxon>Eukaryota</taxon>
        <taxon>Viridiplantae</taxon>
        <taxon>Streptophyta</taxon>
        <taxon>Embryophyta</taxon>
        <taxon>Tracheophyta</taxon>
        <taxon>Spermatophyta</taxon>
        <taxon>Magnoliopsida</taxon>
        <taxon>eudicotyledons</taxon>
        <taxon>Gunneridae</taxon>
        <taxon>Pentapetalae</taxon>
        <taxon>rosids</taxon>
        <taxon>fabids</taxon>
        <taxon>Malpighiales</taxon>
        <taxon>Rhizophoraceae</taxon>
        <taxon>Rhizophora</taxon>
    </lineage>
</organism>
<protein>
    <submittedName>
        <fullName evidence="1">Uncharacterized protein</fullName>
    </submittedName>
</protein>
<reference evidence="1" key="1">
    <citation type="submission" date="2018-02" db="EMBL/GenBank/DDBJ databases">
        <title>Rhizophora mucronata_Transcriptome.</title>
        <authorList>
            <person name="Meera S.P."/>
            <person name="Sreeshan A."/>
            <person name="Augustine A."/>
        </authorList>
    </citation>
    <scope>NUCLEOTIDE SEQUENCE</scope>
    <source>
        <tissue evidence="1">Leaf</tissue>
    </source>
</reference>
<evidence type="ECO:0000313" key="1">
    <source>
        <dbReference type="EMBL" id="MBX54626.1"/>
    </source>
</evidence>
<name>A0A2P2PIU3_RHIMU</name>
<dbReference type="AlphaFoldDB" id="A0A2P2PIU3"/>
<proteinExistence type="predicted"/>